<gene>
    <name evidence="2" type="ORF">MW290_07760</name>
</gene>
<evidence type="ECO:0000313" key="3">
    <source>
        <dbReference type="Proteomes" id="UP001056201"/>
    </source>
</evidence>
<sequence>MNIQPTLSPATHPAVVHGASEHVSGGTNEWMTEGLRSAIERVNAWHWQHEQQRLQSLADPADASDLG</sequence>
<evidence type="ECO:0000313" key="2">
    <source>
        <dbReference type="EMBL" id="URI05842.1"/>
    </source>
</evidence>
<evidence type="ECO:0000256" key="1">
    <source>
        <dbReference type="SAM" id="MobiDB-lite"/>
    </source>
</evidence>
<name>A0ABY4RZA0_AQUTE</name>
<dbReference type="Proteomes" id="UP001056201">
    <property type="component" value="Chromosome 1"/>
</dbReference>
<feature type="region of interest" description="Disordered" evidence="1">
    <location>
        <begin position="1"/>
        <end position="26"/>
    </location>
</feature>
<protein>
    <submittedName>
        <fullName evidence="2">Uncharacterized protein</fullName>
    </submittedName>
</protein>
<proteinExistence type="predicted"/>
<accession>A0ABY4RZA0</accession>
<keyword evidence="3" id="KW-1185">Reference proteome</keyword>
<reference evidence="2" key="1">
    <citation type="submission" date="2022-05" db="EMBL/GenBank/DDBJ databases">
        <title>An RpoN-dependent PEP-CTERM gene is involved in floc formation of an Aquincola tertiaricarbonis strain.</title>
        <authorList>
            <person name="Qiu D."/>
            <person name="Xia M."/>
        </authorList>
    </citation>
    <scope>NUCLEOTIDE SEQUENCE</scope>
    <source>
        <strain evidence="2">RN12</strain>
    </source>
</reference>
<dbReference type="EMBL" id="CP097635">
    <property type="protein sequence ID" value="URI05842.1"/>
    <property type="molecule type" value="Genomic_DNA"/>
</dbReference>
<dbReference type="RefSeq" id="WP_250194107.1">
    <property type="nucleotide sequence ID" value="NZ_CP097635.1"/>
</dbReference>
<organism evidence="2 3">
    <name type="scientific">Aquincola tertiaricarbonis</name>
    <dbReference type="NCBI Taxonomy" id="391953"/>
    <lineage>
        <taxon>Bacteria</taxon>
        <taxon>Pseudomonadati</taxon>
        <taxon>Pseudomonadota</taxon>
        <taxon>Betaproteobacteria</taxon>
        <taxon>Burkholderiales</taxon>
        <taxon>Sphaerotilaceae</taxon>
        <taxon>Aquincola</taxon>
    </lineage>
</organism>